<dbReference type="RefSeq" id="WP_344863693.1">
    <property type="nucleotide sequence ID" value="NZ_BAAAUT010000047.1"/>
</dbReference>
<protein>
    <submittedName>
        <fullName evidence="3">HNH endonuclease family protein</fullName>
    </submittedName>
</protein>
<evidence type="ECO:0000256" key="1">
    <source>
        <dbReference type="SAM" id="SignalP"/>
    </source>
</evidence>
<accession>A0ABP6NN86</accession>
<keyword evidence="3" id="KW-0378">Hydrolase</keyword>
<name>A0ABP6NN86_9ACTN</name>
<feature type="chain" id="PRO_5046180241" evidence="1">
    <location>
        <begin position="19"/>
        <end position="244"/>
    </location>
</feature>
<organism evidence="3 4">
    <name type="scientific">Planomonospora alba</name>
    <dbReference type="NCBI Taxonomy" id="161354"/>
    <lineage>
        <taxon>Bacteria</taxon>
        <taxon>Bacillati</taxon>
        <taxon>Actinomycetota</taxon>
        <taxon>Actinomycetes</taxon>
        <taxon>Streptosporangiales</taxon>
        <taxon>Streptosporangiaceae</taxon>
        <taxon>Planomonospora</taxon>
    </lineage>
</organism>
<proteinExistence type="predicted"/>
<dbReference type="Proteomes" id="UP001500320">
    <property type="component" value="Unassembled WGS sequence"/>
</dbReference>
<feature type="domain" description="GmrSD restriction endonucleases C-terminal" evidence="2">
    <location>
        <begin position="106"/>
        <end position="240"/>
    </location>
</feature>
<keyword evidence="4" id="KW-1185">Reference proteome</keyword>
<reference evidence="4" key="1">
    <citation type="journal article" date="2019" name="Int. J. Syst. Evol. Microbiol.">
        <title>The Global Catalogue of Microorganisms (GCM) 10K type strain sequencing project: providing services to taxonomists for standard genome sequencing and annotation.</title>
        <authorList>
            <consortium name="The Broad Institute Genomics Platform"/>
            <consortium name="The Broad Institute Genome Sequencing Center for Infectious Disease"/>
            <person name="Wu L."/>
            <person name="Ma J."/>
        </authorList>
    </citation>
    <scope>NUCLEOTIDE SEQUENCE [LARGE SCALE GENOMIC DNA]</scope>
    <source>
        <strain evidence="4">JCM 9373</strain>
    </source>
</reference>
<keyword evidence="3" id="KW-0255">Endonuclease</keyword>
<evidence type="ECO:0000259" key="2">
    <source>
        <dbReference type="Pfam" id="PF07510"/>
    </source>
</evidence>
<dbReference type="InterPro" id="IPR011089">
    <property type="entry name" value="GmrSD_C"/>
</dbReference>
<evidence type="ECO:0000313" key="4">
    <source>
        <dbReference type="Proteomes" id="UP001500320"/>
    </source>
</evidence>
<keyword evidence="3" id="KW-0540">Nuclease</keyword>
<keyword evidence="1" id="KW-0732">Signal</keyword>
<dbReference type="Pfam" id="PF07510">
    <property type="entry name" value="GmrSD_C"/>
    <property type="match status" value="1"/>
</dbReference>
<dbReference type="PANTHER" id="PTHR24094:SF15">
    <property type="entry name" value="AMP-DEPENDENT SYNTHETASE_LIGASE DOMAIN-CONTAINING PROTEIN-RELATED"/>
    <property type="match status" value="1"/>
</dbReference>
<dbReference type="EMBL" id="BAAAUT010000047">
    <property type="protein sequence ID" value="GAA3153937.1"/>
    <property type="molecule type" value="Genomic_DNA"/>
</dbReference>
<feature type="signal peptide" evidence="1">
    <location>
        <begin position="1"/>
        <end position="18"/>
    </location>
</feature>
<comment type="caution">
    <text evidence="3">The sequence shown here is derived from an EMBL/GenBank/DDBJ whole genome shotgun (WGS) entry which is preliminary data.</text>
</comment>
<evidence type="ECO:0000313" key="3">
    <source>
        <dbReference type="EMBL" id="GAA3153937.1"/>
    </source>
</evidence>
<sequence>MSTRGAVTAVLVAAVAFAATTRQDTGAVTGPAGTRAVRAAPLDNPRGLKPGLAPVAARDRSEAVRLIKRLRVAPMGSKAGYSRARFGENWADTATGVPYARNGCRTRDDLLARDGEKVRYRAGSRCVVVALELRDPYTGRTIRWSKRRADDIQVDHVVPLSYEWRMGASRWSAAKRERIANDPLNLLPVYGRANEDKGGSGPASWLPPRREVRCAYVVRFAQVALAYGLPVTRADKAVMLAQCR</sequence>
<dbReference type="PANTHER" id="PTHR24094">
    <property type="entry name" value="SECRETED PROTEIN"/>
    <property type="match status" value="1"/>
</dbReference>
<gene>
    <name evidence="3" type="ORF">GCM10010466_51080</name>
</gene>
<dbReference type="GO" id="GO:0004519">
    <property type="term" value="F:endonuclease activity"/>
    <property type="evidence" value="ECO:0007669"/>
    <property type="project" value="UniProtKB-KW"/>
</dbReference>